<dbReference type="Gene3D" id="2.30.30.140">
    <property type="match status" value="4"/>
</dbReference>
<evidence type="ECO:0000256" key="1">
    <source>
        <dbReference type="ARBA" id="ARBA00008705"/>
    </source>
</evidence>
<evidence type="ECO:0000256" key="7">
    <source>
        <dbReference type="ARBA" id="ARBA00023004"/>
    </source>
</evidence>
<evidence type="ECO:0000256" key="14">
    <source>
        <dbReference type="ARBA" id="ARBA00049931"/>
    </source>
</evidence>
<dbReference type="GO" id="GO:0020037">
    <property type="term" value="F:heme binding"/>
    <property type="evidence" value="ECO:0007669"/>
    <property type="project" value="InterPro"/>
</dbReference>
<evidence type="ECO:0000256" key="16">
    <source>
        <dbReference type="SAM" id="MobiDB-lite"/>
    </source>
</evidence>
<dbReference type="Gene3D" id="6.10.140.2100">
    <property type="match status" value="1"/>
</dbReference>
<dbReference type="SMART" id="SM00561">
    <property type="entry name" value="MBT"/>
    <property type="match status" value="4"/>
</dbReference>
<keyword evidence="19" id="KW-1185">Reference proteome</keyword>
<keyword evidence="8" id="KW-0514">Muscle protein</keyword>
<evidence type="ECO:0000256" key="2">
    <source>
        <dbReference type="ARBA" id="ARBA00022490"/>
    </source>
</evidence>
<dbReference type="PROSITE" id="PS51079">
    <property type="entry name" value="MBT"/>
    <property type="match status" value="4"/>
</dbReference>
<accession>A0AAV9RE77</accession>
<dbReference type="GO" id="GO:0016491">
    <property type="term" value="F:oxidoreductase activity"/>
    <property type="evidence" value="ECO:0007669"/>
    <property type="project" value="UniProtKB-KW"/>
</dbReference>
<dbReference type="InterPro" id="IPR002335">
    <property type="entry name" value="Myoglobin"/>
</dbReference>
<comment type="catalytic activity">
    <reaction evidence="13">
        <text>Fe(III)-heme b-[protein] + nitric oxide + H2O = Fe(II)-heme b-[protein] + nitrite + 2 H(+)</text>
        <dbReference type="Rhea" id="RHEA:77711"/>
        <dbReference type="Rhea" id="RHEA-COMP:18975"/>
        <dbReference type="Rhea" id="RHEA-COMP:18976"/>
        <dbReference type="ChEBI" id="CHEBI:15377"/>
        <dbReference type="ChEBI" id="CHEBI:15378"/>
        <dbReference type="ChEBI" id="CHEBI:16301"/>
        <dbReference type="ChEBI" id="CHEBI:16480"/>
        <dbReference type="ChEBI" id="CHEBI:55376"/>
        <dbReference type="ChEBI" id="CHEBI:60344"/>
    </reaction>
    <physiologicalReaction direction="right-to-left" evidence="13">
        <dbReference type="Rhea" id="RHEA:77713"/>
    </physiologicalReaction>
</comment>
<comment type="similarity">
    <text evidence="1">Belongs to the globin family.</text>
</comment>
<dbReference type="CDD" id="cd20100">
    <property type="entry name" value="MBT_dSfmbt-like_rpt4"/>
    <property type="match status" value="1"/>
</dbReference>
<organism evidence="18 19">
    <name type="scientific">Crenichthys baileyi</name>
    <name type="common">White River springfish</name>
    <dbReference type="NCBI Taxonomy" id="28760"/>
    <lineage>
        <taxon>Eukaryota</taxon>
        <taxon>Metazoa</taxon>
        <taxon>Chordata</taxon>
        <taxon>Craniata</taxon>
        <taxon>Vertebrata</taxon>
        <taxon>Euteleostomi</taxon>
        <taxon>Actinopterygii</taxon>
        <taxon>Neopterygii</taxon>
        <taxon>Teleostei</taxon>
        <taxon>Neoteleostei</taxon>
        <taxon>Acanthomorphata</taxon>
        <taxon>Ovalentaria</taxon>
        <taxon>Atherinomorphae</taxon>
        <taxon>Cyprinodontiformes</taxon>
        <taxon>Goodeidae</taxon>
        <taxon>Crenichthys</taxon>
    </lineage>
</organism>
<dbReference type="InterPro" id="IPR004092">
    <property type="entry name" value="Mbt"/>
</dbReference>
<feature type="repeat" description="MBT" evidence="15">
    <location>
        <begin position="414"/>
        <end position="510"/>
    </location>
</feature>
<dbReference type="GO" id="GO:0015671">
    <property type="term" value="P:oxygen transport"/>
    <property type="evidence" value="ECO:0007669"/>
    <property type="project" value="InterPro"/>
</dbReference>
<gene>
    <name evidence="18" type="ORF">CRENBAI_005561</name>
</gene>
<evidence type="ECO:0000256" key="11">
    <source>
        <dbReference type="ARBA" id="ARBA00044552"/>
    </source>
</evidence>
<sequence length="718" mass="81095">MADFDMVLKHWGPVEADYSSHGNLVLTRLFHEHPETQKLFPKFAGIAKGDLAGNAAVSAHGATVLKKLGELLKAKGNHAAILKPLANSHATKHKIPINNFRLITEVIAKIMGEKAGLDAAGQQALRNVMAIVIADIDSTYKELGYTGYKALLRYEGYQDDGSHDFWCSIVSGELNPIGWCSMTSKLLVPPQDVKNITDWKLYLMRKLVGATTLPVGFYVKLAESMKSSFRVGLRLEVVDPKHVSRTRVAVVDSIVGGRLRLVYADQSDAPENVVLDFWCHMWSPLLHPLGWSKTWREELVFERARRKGGNGKAELNTIDMAMQPRFVYMGEGFFEEGMKLEAIDPLNLGNICVATVHKVLLDGYLMVGIDGTELNNGSDWFCYHASSHAILPINFCKRNNITLTVPEGSDPQTFTWDKYLQETKAKAAPARLFNTDNPGHDFSPNMKLEAVDLMEPRLVCVATVKRCVGRLLLIHFDGWENEFDQWIDHQSPDIYPVGWCDLVGYQLQPPPGLVHLAENQVARYKKPKPIVHGRKRKRNFRKQLSQEQTNNTANELPESFQSSQPEIPPIKTEPEEQEIVPVQVKVEEMDTHIETPHRPQQALLRAVKQEEMEQQIESRLDQTTQPSQVEDMTEDSSLRGNFRREITIHHSENKRRNQGLKDGSRENDSSLEDMGECNTELDTAGEAEGMDIEDLCFKRSRGDLTVMDNKKFTFRTKD</sequence>
<comment type="caution">
    <text evidence="18">The sequence shown here is derived from an EMBL/GenBank/DDBJ whole genome shotgun (WGS) entry which is preliminary data.</text>
</comment>
<evidence type="ECO:0000313" key="19">
    <source>
        <dbReference type="Proteomes" id="UP001311232"/>
    </source>
</evidence>
<evidence type="ECO:0000256" key="5">
    <source>
        <dbReference type="ARBA" id="ARBA00022737"/>
    </source>
</evidence>
<dbReference type="GO" id="GO:0016528">
    <property type="term" value="C:sarcoplasm"/>
    <property type="evidence" value="ECO:0007669"/>
    <property type="project" value="UniProtKB-SubCell"/>
</dbReference>
<evidence type="ECO:0000313" key="18">
    <source>
        <dbReference type="EMBL" id="KAK5607203.1"/>
    </source>
</evidence>
<feature type="domain" description="Globin" evidence="17">
    <location>
        <begin position="1"/>
        <end position="141"/>
    </location>
</feature>
<dbReference type="AlphaFoldDB" id="A0AAV9RE77"/>
<feature type="compositionally biased region" description="Basic and acidic residues" evidence="16">
    <location>
        <begin position="642"/>
        <end position="655"/>
    </location>
</feature>
<dbReference type="InterPro" id="IPR050548">
    <property type="entry name" value="PcG_chromatin_remod_factors"/>
</dbReference>
<dbReference type="Pfam" id="PF02820">
    <property type="entry name" value="MBT"/>
    <property type="match status" value="4"/>
</dbReference>
<feature type="compositionally biased region" description="Polar residues" evidence="16">
    <location>
        <begin position="621"/>
        <end position="630"/>
    </location>
</feature>
<evidence type="ECO:0000256" key="8">
    <source>
        <dbReference type="ARBA" id="ARBA00023179"/>
    </source>
</evidence>
<name>A0AAV9RE77_9TELE</name>
<comment type="catalytic activity">
    <reaction evidence="14">
        <text>H2O2 + AH2 = A + 2 H2O</text>
        <dbReference type="Rhea" id="RHEA:30275"/>
        <dbReference type="ChEBI" id="CHEBI:13193"/>
        <dbReference type="ChEBI" id="CHEBI:15377"/>
        <dbReference type="ChEBI" id="CHEBI:16240"/>
        <dbReference type="ChEBI" id="CHEBI:17499"/>
    </reaction>
</comment>
<comment type="subunit">
    <text evidence="10">Monomeric.</text>
</comment>
<dbReference type="GO" id="GO:0019825">
    <property type="term" value="F:oxygen binding"/>
    <property type="evidence" value="ECO:0007669"/>
    <property type="project" value="InterPro"/>
</dbReference>
<dbReference type="GO" id="GO:0005634">
    <property type="term" value="C:nucleus"/>
    <property type="evidence" value="ECO:0007669"/>
    <property type="project" value="InterPro"/>
</dbReference>
<comment type="subcellular location">
    <subcellularLocation>
        <location evidence="9">Cytoplasm</location>
        <location evidence="9">Sarcoplasm</location>
    </subcellularLocation>
</comment>
<dbReference type="Proteomes" id="UP001311232">
    <property type="component" value="Unassembled WGS sequence"/>
</dbReference>
<evidence type="ECO:0000256" key="3">
    <source>
        <dbReference type="ARBA" id="ARBA00022617"/>
    </source>
</evidence>
<keyword evidence="4" id="KW-0479">Metal-binding</keyword>
<evidence type="ECO:0000256" key="13">
    <source>
        <dbReference type="ARBA" id="ARBA00048118"/>
    </source>
</evidence>
<evidence type="ECO:0000256" key="6">
    <source>
        <dbReference type="ARBA" id="ARBA00023002"/>
    </source>
</evidence>
<feature type="region of interest" description="Disordered" evidence="16">
    <location>
        <begin position="612"/>
        <end position="688"/>
    </location>
</feature>
<keyword evidence="7" id="KW-0408">Iron</keyword>
<dbReference type="PRINTS" id="PR00613">
    <property type="entry name" value="MYOGLOBIN"/>
</dbReference>
<feature type="repeat" description="MBT" evidence="15">
    <location>
        <begin position="197"/>
        <end position="302"/>
    </location>
</feature>
<dbReference type="EMBL" id="JAHHUM010002031">
    <property type="protein sequence ID" value="KAK5607203.1"/>
    <property type="molecule type" value="Genomic_DNA"/>
</dbReference>
<dbReference type="GO" id="GO:0003682">
    <property type="term" value="F:chromatin binding"/>
    <property type="evidence" value="ECO:0007669"/>
    <property type="project" value="TreeGrafter"/>
</dbReference>
<keyword evidence="2" id="KW-0963">Cytoplasm</keyword>
<dbReference type="GO" id="GO:0042393">
    <property type="term" value="F:histone binding"/>
    <property type="evidence" value="ECO:0007669"/>
    <property type="project" value="TreeGrafter"/>
</dbReference>
<protein>
    <recommendedName>
        <fullName evidence="11">Nitrite reductase MB</fullName>
    </recommendedName>
    <alternativeName>
        <fullName evidence="12">Pseudoperoxidase MB</fullName>
    </alternativeName>
</protein>
<evidence type="ECO:0000256" key="12">
    <source>
        <dbReference type="ARBA" id="ARBA00044553"/>
    </source>
</evidence>
<keyword evidence="6" id="KW-0560">Oxidoreductase</keyword>
<feature type="region of interest" description="Disordered" evidence="16">
    <location>
        <begin position="537"/>
        <end position="569"/>
    </location>
</feature>
<feature type="repeat" description="MBT" evidence="15">
    <location>
        <begin position="334"/>
        <end position="406"/>
    </location>
</feature>
<proteinExistence type="inferred from homology"/>
<evidence type="ECO:0000256" key="15">
    <source>
        <dbReference type="PROSITE-ProRule" id="PRU00459"/>
    </source>
</evidence>
<dbReference type="GO" id="GO:0046872">
    <property type="term" value="F:metal ion binding"/>
    <property type="evidence" value="ECO:0007669"/>
    <property type="project" value="UniProtKB-KW"/>
</dbReference>
<keyword evidence="5" id="KW-0677">Repeat</keyword>
<keyword evidence="3" id="KW-0349">Heme</keyword>
<feature type="repeat" description="MBT" evidence="15">
    <location>
        <begin position="79"/>
        <end position="190"/>
    </location>
</feature>
<dbReference type="Pfam" id="PF00042">
    <property type="entry name" value="Globin"/>
    <property type="match status" value="1"/>
</dbReference>
<dbReference type="PROSITE" id="PS01033">
    <property type="entry name" value="GLOBIN"/>
    <property type="match status" value="1"/>
</dbReference>
<feature type="compositionally biased region" description="Polar residues" evidence="16">
    <location>
        <begin position="542"/>
        <end position="564"/>
    </location>
</feature>
<reference evidence="18 19" key="1">
    <citation type="submission" date="2021-06" db="EMBL/GenBank/DDBJ databases">
        <authorList>
            <person name="Palmer J.M."/>
        </authorList>
    </citation>
    <scope>NUCLEOTIDE SEQUENCE [LARGE SCALE GENOMIC DNA]</scope>
    <source>
        <strain evidence="18 19">MEX-2019</strain>
        <tissue evidence="18">Muscle</tissue>
    </source>
</reference>
<evidence type="ECO:0000256" key="10">
    <source>
        <dbReference type="ARBA" id="ARBA00044514"/>
    </source>
</evidence>
<evidence type="ECO:0000256" key="4">
    <source>
        <dbReference type="ARBA" id="ARBA00022723"/>
    </source>
</evidence>
<evidence type="ECO:0000259" key="17">
    <source>
        <dbReference type="PROSITE" id="PS01033"/>
    </source>
</evidence>
<dbReference type="SUPFAM" id="SSF46458">
    <property type="entry name" value="Globin-like"/>
    <property type="match status" value="1"/>
</dbReference>
<evidence type="ECO:0000256" key="9">
    <source>
        <dbReference type="ARBA" id="ARBA00044498"/>
    </source>
</evidence>
<dbReference type="GO" id="GO:0045892">
    <property type="term" value="P:negative regulation of DNA-templated transcription"/>
    <property type="evidence" value="ECO:0007669"/>
    <property type="project" value="TreeGrafter"/>
</dbReference>
<dbReference type="InterPro" id="IPR009050">
    <property type="entry name" value="Globin-like_sf"/>
</dbReference>
<dbReference type="PANTHER" id="PTHR12247">
    <property type="entry name" value="POLYCOMB GROUP PROTEIN"/>
    <property type="match status" value="1"/>
</dbReference>
<dbReference type="InterPro" id="IPR000971">
    <property type="entry name" value="Globin"/>
</dbReference>
<dbReference type="SUPFAM" id="SSF63748">
    <property type="entry name" value="Tudor/PWWP/MBT"/>
    <property type="match status" value="4"/>
</dbReference>